<keyword evidence="4" id="KW-1185">Reference proteome</keyword>
<feature type="chain" id="PRO_5006061945" evidence="1">
    <location>
        <begin position="26"/>
        <end position="269"/>
    </location>
</feature>
<evidence type="ECO:0000313" key="4">
    <source>
        <dbReference type="Proteomes" id="UP000054823"/>
    </source>
</evidence>
<feature type="domain" description="Haem-binding uptake Tiki superfamily ChaN" evidence="2">
    <location>
        <begin position="36"/>
        <end position="227"/>
    </location>
</feature>
<dbReference type="CDD" id="cd14727">
    <property type="entry name" value="ChanN-like"/>
    <property type="match status" value="1"/>
</dbReference>
<proteinExistence type="predicted"/>
<keyword evidence="1" id="KW-0732">Signal</keyword>
<dbReference type="InterPro" id="IPR007314">
    <property type="entry name" value="Cofac_haem-bd_dom"/>
</dbReference>
<dbReference type="Pfam" id="PF04187">
    <property type="entry name" value="Cofac_haem_bdg"/>
    <property type="match status" value="1"/>
</dbReference>
<gene>
    <name evidence="3" type="ORF">SHM7688_03805</name>
</gene>
<dbReference type="SUPFAM" id="SSF159501">
    <property type="entry name" value="EreA/ChaN-like"/>
    <property type="match status" value="1"/>
</dbReference>
<sequence>MSVLMKNYILPFMSSLVLSVVTAGAQSPDFAAYPSVDVFFLGEVHDNPTHHETQAQAVREIEPGAIVFEMLVPEQAAKITEALLQDPVALEAALGWNDSGWPDFAIYYPIFAAAGRADIYGAQVPRGAARDAVRHGDLSGALNGEAALYGLTEALPAEQQATREQMQMEAHCNALPEAMLPGMVAAQRLRDARLAQATVQAWAESGGPVVVITGNGHARTDWGAPSLLPDMLSSVSLGQLEAEPEGTQPYDIWVVTAPADREDPCAAFQ</sequence>
<dbReference type="STRING" id="321267.SHM7688_03805"/>
<evidence type="ECO:0000256" key="1">
    <source>
        <dbReference type="SAM" id="SignalP"/>
    </source>
</evidence>
<dbReference type="Proteomes" id="UP000054823">
    <property type="component" value="Unassembled WGS sequence"/>
</dbReference>
<name>A0A0P1EVA6_9RHOB</name>
<organism evidence="3 4">
    <name type="scientific">Shimia marina</name>
    <dbReference type="NCBI Taxonomy" id="321267"/>
    <lineage>
        <taxon>Bacteria</taxon>
        <taxon>Pseudomonadati</taxon>
        <taxon>Pseudomonadota</taxon>
        <taxon>Alphaproteobacteria</taxon>
        <taxon>Rhodobacterales</taxon>
        <taxon>Roseobacteraceae</taxon>
    </lineage>
</organism>
<evidence type="ECO:0000259" key="2">
    <source>
        <dbReference type="Pfam" id="PF04187"/>
    </source>
</evidence>
<evidence type="ECO:0000313" key="3">
    <source>
        <dbReference type="EMBL" id="CUH54335.1"/>
    </source>
</evidence>
<dbReference type="EMBL" id="CYPW01000040">
    <property type="protein sequence ID" value="CUH54335.1"/>
    <property type="molecule type" value="Genomic_DNA"/>
</dbReference>
<reference evidence="3 4" key="1">
    <citation type="submission" date="2015-09" db="EMBL/GenBank/DDBJ databases">
        <authorList>
            <consortium name="Swine Surveillance"/>
        </authorList>
    </citation>
    <scope>NUCLEOTIDE SEQUENCE [LARGE SCALE GENOMIC DNA]</scope>
    <source>
        <strain evidence="3 4">CECT 7688</strain>
    </source>
</reference>
<feature type="signal peptide" evidence="1">
    <location>
        <begin position="1"/>
        <end position="25"/>
    </location>
</feature>
<dbReference type="AlphaFoldDB" id="A0A0P1EVA6"/>
<protein>
    <submittedName>
        <fullName evidence="3">Putative iron-regulated protein</fullName>
    </submittedName>
</protein>
<dbReference type="Gene3D" id="3.40.50.11550">
    <property type="match status" value="2"/>
</dbReference>
<accession>A0A0P1EVA6</accession>